<dbReference type="PANTHER" id="PTHR47926">
    <property type="entry name" value="PENTATRICOPEPTIDE REPEAT-CONTAINING PROTEIN"/>
    <property type="match status" value="1"/>
</dbReference>
<feature type="repeat" description="PPR" evidence="3">
    <location>
        <begin position="170"/>
        <end position="204"/>
    </location>
</feature>
<organism evidence="5 6">
    <name type="scientific">Rhodamnia argentea</name>
    <dbReference type="NCBI Taxonomy" id="178133"/>
    <lineage>
        <taxon>Eukaryota</taxon>
        <taxon>Viridiplantae</taxon>
        <taxon>Streptophyta</taxon>
        <taxon>Embryophyta</taxon>
        <taxon>Tracheophyta</taxon>
        <taxon>Spermatophyta</taxon>
        <taxon>Magnoliopsida</taxon>
        <taxon>eudicotyledons</taxon>
        <taxon>Gunneridae</taxon>
        <taxon>Pentapetalae</taxon>
        <taxon>rosids</taxon>
        <taxon>malvids</taxon>
        <taxon>Myrtales</taxon>
        <taxon>Myrtaceae</taxon>
        <taxon>Myrtoideae</taxon>
        <taxon>Myrteae</taxon>
        <taxon>Australasian group</taxon>
        <taxon>Rhodamnia</taxon>
    </lineage>
</organism>
<evidence type="ECO:0000256" key="3">
    <source>
        <dbReference type="PROSITE-ProRule" id="PRU00708"/>
    </source>
</evidence>
<dbReference type="Pfam" id="PF13041">
    <property type="entry name" value="PPR_2"/>
    <property type="match status" value="2"/>
</dbReference>
<name>A0A8B8Q2D1_9MYRT</name>
<evidence type="ECO:0000256" key="2">
    <source>
        <dbReference type="ARBA" id="ARBA00022737"/>
    </source>
</evidence>
<dbReference type="OrthoDB" id="727945at2759"/>
<dbReference type="FunFam" id="1.25.40.10:FF:000344">
    <property type="entry name" value="Pentatricopeptide repeat-containing protein"/>
    <property type="match status" value="1"/>
</dbReference>
<evidence type="ECO:0000313" key="6">
    <source>
        <dbReference type="RefSeq" id="XP_030540688.1"/>
    </source>
</evidence>
<dbReference type="GO" id="GO:0008270">
    <property type="term" value="F:zinc ion binding"/>
    <property type="evidence" value="ECO:0007669"/>
    <property type="project" value="InterPro"/>
</dbReference>
<dbReference type="Proteomes" id="UP000827889">
    <property type="component" value="Chromosome 6"/>
</dbReference>
<gene>
    <name evidence="6" type="primary">LOC115748364</name>
</gene>
<dbReference type="AlphaFoldDB" id="A0A8B8Q2D1"/>
<feature type="repeat" description="PPR" evidence="3">
    <location>
        <begin position="271"/>
        <end position="305"/>
    </location>
</feature>
<dbReference type="RefSeq" id="XP_030540688.1">
    <property type="nucleotide sequence ID" value="XM_030684828.2"/>
</dbReference>
<dbReference type="KEGG" id="rarg:115748364"/>
<evidence type="ECO:0000313" key="5">
    <source>
        <dbReference type="Proteomes" id="UP000827889"/>
    </source>
</evidence>
<accession>A0A8B8Q2D1</accession>
<dbReference type="Pfam" id="PF20431">
    <property type="entry name" value="E_motif"/>
    <property type="match status" value="1"/>
</dbReference>
<sequence>MSTADTILALLQGCNSLRRLKTIQAQVFVHGLQSNPSISGKLLHFCAVSVSGCLAYARVLFDRIECPQTHDWSSIIRGFAVGTSPLEALLYYNGLLGSPFSCPDSHSFSVALKACERVGDEKKCGEIHGTVIRAGYEIDVMVCTNLMRCYAGNGLVEVARKVFEGMSERDLVSWNSMISCYSEAGLHHEALGLYRRMGKENMEVDGFTLVGLLSCCVHVGALNMGVELHRRASREGILGNIYVANALIDLYGKCGDLAGALSVFNGMSTRDVFTWNSMITAYGVNGCADEAVLFFRQMLREGTRPSSITFLGLLSGCSHRGLVDKGVEFFHMMSSKFNLKPEIKHYGCMVDLYGRAGKLDKALEIIGTSPFLVDPVIWRTLLGSCKIHQNARIGEIAIKNLVQLGACNAGDCILLATIYAECNDKRGVARMRRLIKSQGIRTTPGWSWIEIGNQVHRFFVDDQSHPDRAEIYRKLEELIYEASLAGYVYSKFQVTMPDLKCEGHLESSSKYHSEKLAVTFGLARTPSGTNLRIVKNLRICRDCHSFAKFVSQAFDREIIVRDRVRFHHFRGGVCSCKEYW</sequence>
<dbReference type="FunFam" id="1.25.40.10:FF:000090">
    <property type="entry name" value="Pentatricopeptide repeat-containing protein, chloroplastic"/>
    <property type="match status" value="1"/>
</dbReference>
<evidence type="ECO:0000256" key="1">
    <source>
        <dbReference type="ARBA" id="ARBA00006643"/>
    </source>
</evidence>
<keyword evidence="2" id="KW-0677">Repeat</keyword>
<evidence type="ECO:0000259" key="4">
    <source>
        <dbReference type="Pfam" id="PF14432"/>
    </source>
</evidence>
<dbReference type="InterPro" id="IPR046849">
    <property type="entry name" value="E2_motif"/>
</dbReference>
<dbReference type="InterPro" id="IPR046960">
    <property type="entry name" value="PPR_At4g14850-like_plant"/>
</dbReference>
<proteinExistence type="inferred from homology"/>
<reference evidence="6" key="1">
    <citation type="submission" date="2025-08" db="UniProtKB">
        <authorList>
            <consortium name="RefSeq"/>
        </authorList>
    </citation>
    <scope>IDENTIFICATION</scope>
    <source>
        <tissue evidence="6">Leaf</tissue>
    </source>
</reference>
<dbReference type="InterPro" id="IPR002885">
    <property type="entry name" value="PPR_rpt"/>
</dbReference>
<dbReference type="PANTHER" id="PTHR47926:SF408">
    <property type="entry name" value="DYW DOMAIN-CONTAINING PROTEIN"/>
    <property type="match status" value="1"/>
</dbReference>
<dbReference type="Pfam" id="PF20430">
    <property type="entry name" value="Eplus_motif"/>
    <property type="match status" value="1"/>
</dbReference>
<comment type="similarity">
    <text evidence="1">Belongs to the PPR family. PCMP-H subfamily.</text>
</comment>
<dbReference type="InterPro" id="IPR011990">
    <property type="entry name" value="TPR-like_helical_dom_sf"/>
</dbReference>
<dbReference type="GeneID" id="115748364"/>
<feature type="domain" description="DYW" evidence="4">
    <location>
        <begin position="511"/>
        <end position="580"/>
    </location>
</feature>
<dbReference type="GO" id="GO:0009451">
    <property type="term" value="P:RNA modification"/>
    <property type="evidence" value="ECO:0007669"/>
    <property type="project" value="InterPro"/>
</dbReference>
<protein>
    <submittedName>
        <fullName evidence="6">Pentatricopeptide repeat-containing protein At3g56550</fullName>
    </submittedName>
</protein>
<dbReference type="NCBIfam" id="TIGR00756">
    <property type="entry name" value="PPR"/>
    <property type="match status" value="5"/>
</dbReference>
<keyword evidence="5" id="KW-1185">Reference proteome</keyword>
<dbReference type="InterPro" id="IPR046848">
    <property type="entry name" value="E_motif"/>
</dbReference>
<dbReference type="GO" id="GO:0003723">
    <property type="term" value="F:RNA binding"/>
    <property type="evidence" value="ECO:0007669"/>
    <property type="project" value="InterPro"/>
</dbReference>
<dbReference type="Pfam" id="PF14432">
    <property type="entry name" value="DYW_deaminase"/>
    <property type="match status" value="1"/>
</dbReference>
<dbReference type="Gene3D" id="1.25.40.10">
    <property type="entry name" value="Tetratricopeptide repeat domain"/>
    <property type="match status" value="2"/>
</dbReference>
<dbReference type="Pfam" id="PF01535">
    <property type="entry name" value="PPR"/>
    <property type="match status" value="1"/>
</dbReference>
<dbReference type="PROSITE" id="PS51375">
    <property type="entry name" value="PPR"/>
    <property type="match status" value="2"/>
</dbReference>
<dbReference type="InterPro" id="IPR032867">
    <property type="entry name" value="DYW_dom"/>
</dbReference>